<dbReference type="AlphaFoldDB" id="A0A095A8L7"/>
<keyword evidence="1" id="KW-0175">Coiled coil</keyword>
<name>A0A095A8L7_SCHHA</name>
<sequence>MDRIEAIEHNTMGMNNEDTVINTGFNENDDIISNENKYYNETGIDNDDDAEWITSCFKESYQDLQNHLNDFKTKSKLEDVIRQLIIELDDISTNLNIAASERQKVSFIKRKNLEDAIQQKQELKNKLEKEIEDIDQKLVELRKTLGDAFESMQLEVQHGKS</sequence>
<dbReference type="EMBL" id="KL252452">
    <property type="protein sequence ID" value="KGB42119.1"/>
    <property type="molecule type" value="Genomic_DNA"/>
</dbReference>
<reference evidence="2" key="1">
    <citation type="journal article" date="2012" name="Nat. Genet.">
        <title>Whole-genome sequence of Schistosoma haematobium.</title>
        <authorList>
            <person name="Young N.D."/>
            <person name="Jex A.R."/>
            <person name="Li B."/>
            <person name="Liu S."/>
            <person name="Yang L."/>
            <person name="Xiong Z."/>
            <person name="Li Y."/>
            <person name="Cantacessi C."/>
            <person name="Hall R.S."/>
            <person name="Xu X."/>
            <person name="Chen F."/>
            <person name="Wu X."/>
            <person name="Zerlotini A."/>
            <person name="Oliveira G."/>
            <person name="Hofmann A."/>
            <person name="Zhang G."/>
            <person name="Fang X."/>
            <person name="Kang Y."/>
            <person name="Campbell B.E."/>
            <person name="Loukas A."/>
            <person name="Ranganathan S."/>
            <person name="Rollinson D."/>
            <person name="Rinaldi G."/>
            <person name="Brindley P.J."/>
            <person name="Yang H."/>
            <person name="Wang J."/>
            <person name="Wang J."/>
            <person name="Gasser R.B."/>
        </authorList>
    </citation>
    <scope>NUCLEOTIDE SEQUENCE [LARGE SCALE GENOMIC DNA]</scope>
</reference>
<evidence type="ECO:0000256" key="1">
    <source>
        <dbReference type="SAM" id="Coils"/>
    </source>
</evidence>
<evidence type="ECO:0000313" key="2">
    <source>
        <dbReference type="EMBL" id="KGB42119.1"/>
    </source>
</evidence>
<accession>A0A095A8L7</accession>
<protein>
    <submittedName>
        <fullName evidence="2">Uncharacterized protein</fullName>
    </submittedName>
</protein>
<proteinExistence type="predicted"/>
<organism evidence="2">
    <name type="scientific">Schistosoma haematobium</name>
    <name type="common">Blood fluke</name>
    <dbReference type="NCBI Taxonomy" id="6185"/>
    <lineage>
        <taxon>Eukaryota</taxon>
        <taxon>Metazoa</taxon>
        <taxon>Spiralia</taxon>
        <taxon>Lophotrochozoa</taxon>
        <taxon>Platyhelminthes</taxon>
        <taxon>Trematoda</taxon>
        <taxon>Digenea</taxon>
        <taxon>Strigeidida</taxon>
        <taxon>Schistosomatoidea</taxon>
        <taxon>Schistosomatidae</taxon>
        <taxon>Schistosoma</taxon>
    </lineage>
</organism>
<gene>
    <name evidence="2" type="ORF">MS3_10714</name>
</gene>
<feature type="coiled-coil region" evidence="1">
    <location>
        <begin position="74"/>
        <end position="144"/>
    </location>
</feature>